<dbReference type="EMBL" id="WJQS01000003">
    <property type="protein sequence ID" value="MRI85204.1"/>
    <property type="molecule type" value="Genomic_DNA"/>
</dbReference>
<reference evidence="7 8" key="1">
    <citation type="submission" date="2019-11" db="EMBL/GenBank/DDBJ databases">
        <title>Characterisation of Fundicoccus ignavus gen. nov. sp. nov., a novel genus of the family Aerococcaceae isolated from bulk tank milk.</title>
        <authorList>
            <person name="Siebert A."/>
            <person name="Huptas C."/>
            <person name="Wenning M."/>
            <person name="Scherer S."/>
            <person name="Doll E.V."/>
        </authorList>
    </citation>
    <scope>NUCLEOTIDE SEQUENCE [LARGE SCALE GENOMIC DNA]</scope>
    <source>
        <strain evidence="7 8">WS4759</strain>
    </source>
</reference>
<dbReference type="InterPro" id="IPR016035">
    <property type="entry name" value="Acyl_Trfase/lysoPLipase"/>
</dbReference>
<protein>
    <recommendedName>
        <fullName evidence="4">Malonyl CoA-acyl carrier protein transacylase</fullName>
        <ecNumber evidence="4">2.3.1.39</ecNumber>
    </recommendedName>
</protein>
<name>A0A6I2GEV3_9LACT</name>
<accession>A0A6I2GEV3</accession>
<comment type="similarity">
    <text evidence="4">Belongs to the fabD family.</text>
</comment>
<keyword evidence="2 4" id="KW-0012">Acyltransferase</keyword>
<keyword evidence="8" id="KW-1185">Reference proteome</keyword>
<dbReference type="PANTHER" id="PTHR42681">
    <property type="entry name" value="MALONYL-COA-ACYL CARRIER PROTEIN TRANSACYLASE, MITOCHONDRIAL"/>
    <property type="match status" value="1"/>
</dbReference>
<dbReference type="GO" id="GO:0004314">
    <property type="term" value="F:[acyl-carrier-protein] S-malonyltransferase activity"/>
    <property type="evidence" value="ECO:0007669"/>
    <property type="project" value="UniProtKB-EC"/>
</dbReference>
<comment type="caution">
    <text evidence="7">The sequence shown here is derived from an EMBL/GenBank/DDBJ whole genome shotgun (WGS) entry which is preliminary data.</text>
</comment>
<evidence type="ECO:0000259" key="6">
    <source>
        <dbReference type="SMART" id="SM00827"/>
    </source>
</evidence>
<feature type="active site" evidence="5">
    <location>
        <position position="204"/>
    </location>
</feature>
<feature type="active site" evidence="5">
    <location>
        <position position="90"/>
    </location>
</feature>
<dbReference type="InterPro" id="IPR014043">
    <property type="entry name" value="Acyl_transferase_dom"/>
</dbReference>
<dbReference type="InterPro" id="IPR016036">
    <property type="entry name" value="Malonyl_transacylase_ACP-bd"/>
</dbReference>
<feature type="domain" description="Malonyl-CoA:ACP transacylase (MAT)" evidence="6">
    <location>
        <begin position="6"/>
        <end position="316"/>
    </location>
</feature>
<dbReference type="RefSeq" id="WP_153863360.1">
    <property type="nucleotide sequence ID" value="NZ_WJQS01000003.1"/>
</dbReference>
<proteinExistence type="inferred from homology"/>
<dbReference type="Gene3D" id="3.30.70.250">
    <property type="entry name" value="Malonyl-CoA ACP transacylase, ACP-binding"/>
    <property type="match status" value="1"/>
</dbReference>
<dbReference type="InterPro" id="IPR001227">
    <property type="entry name" value="Ac_transferase_dom_sf"/>
</dbReference>
<dbReference type="PANTHER" id="PTHR42681:SF1">
    <property type="entry name" value="MALONYL-COA-ACYL CARRIER PROTEIN TRANSACYLASE, MITOCHONDRIAL"/>
    <property type="match status" value="1"/>
</dbReference>
<dbReference type="Proteomes" id="UP000430975">
    <property type="component" value="Unassembled WGS sequence"/>
</dbReference>
<dbReference type="Gene3D" id="3.40.366.10">
    <property type="entry name" value="Malonyl-Coenzyme A Acyl Carrier Protein, domain 2"/>
    <property type="match status" value="1"/>
</dbReference>
<dbReference type="PIRSF" id="PIRSF000446">
    <property type="entry name" value="Mct"/>
    <property type="match status" value="1"/>
</dbReference>
<dbReference type="InterPro" id="IPR050858">
    <property type="entry name" value="Mal-CoA-ACP_Trans/PKS_FabD"/>
</dbReference>
<dbReference type="EC" id="2.3.1.39" evidence="4"/>
<dbReference type="SUPFAM" id="SSF55048">
    <property type="entry name" value="Probable ACP-binding domain of malonyl-CoA ACP transacylase"/>
    <property type="match status" value="1"/>
</dbReference>
<dbReference type="SUPFAM" id="SSF52151">
    <property type="entry name" value="FabD/lysophospholipase-like"/>
    <property type="match status" value="1"/>
</dbReference>
<evidence type="ECO:0000256" key="3">
    <source>
        <dbReference type="ARBA" id="ARBA00048462"/>
    </source>
</evidence>
<dbReference type="SMART" id="SM00827">
    <property type="entry name" value="PKS_AT"/>
    <property type="match status" value="1"/>
</dbReference>
<evidence type="ECO:0000256" key="5">
    <source>
        <dbReference type="PIRSR" id="PIRSR000446-1"/>
    </source>
</evidence>
<keyword evidence="1 4" id="KW-0808">Transferase</keyword>
<evidence type="ECO:0000313" key="7">
    <source>
        <dbReference type="EMBL" id="MRI85204.1"/>
    </source>
</evidence>
<evidence type="ECO:0000256" key="2">
    <source>
        <dbReference type="ARBA" id="ARBA00023315"/>
    </source>
</evidence>
<comment type="catalytic activity">
    <reaction evidence="3 4">
        <text>holo-[ACP] + malonyl-CoA = malonyl-[ACP] + CoA</text>
        <dbReference type="Rhea" id="RHEA:41792"/>
        <dbReference type="Rhea" id="RHEA-COMP:9623"/>
        <dbReference type="Rhea" id="RHEA-COMP:9685"/>
        <dbReference type="ChEBI" id="CHEBI:57287"/>
        <dbReference type="ChEBI" id="CHEBI:57384"/>
        <dbReference type="ChEBI" id="CHEBI:64479"/>
        <dbReference type="ChEBI" id="CHEBI:78449"/>
        <dbReference type="EC" id="2.3.1.39"/>
    </reaction>
</comment>
<sequence>MKLAIIFNGQGAHYEGMGLDFQAAYTEAKTEFDTAETVTDGMQIRQWIESDLDQFKATRNAQVAITATSLAIFNSIAPTLPAISFMAGLSLGEYTALMASGMLSKTEGYQLLKERGEIMSQHCEQLASSTPVQMLAVMNMPFDQIESLVNEINIEHPELYIANINSNQQVIIAGTETTTQVFKERAKELGYKKTMPLKVEGPFHSPLMSGTQASFATALEKVTFTQAEIPVISNTTVTPHNLATINELLVRHLVEPVKWRQTIDFLTEQGVTHLIQIGPGKTLAQLLKREKNAPACLVIDKVEDVADIQPFLNGGENE</sequence>
<dbReference type="GO" id="GO:0006633">
    <property type="term" value="P:fatty acid biosynthetic process"/>
    <property type="evidence" value="ECO:0007669"/>
    <property type="project" value="TreeGrafter"/>
</dbReference>
<dbReference type="AlphaFoldDB" id="A0A6I2GEV3"/>
<dbReference type="Pfam" id="PF00698">
    <property type="entry name" value="Acyl_transf_1"/>
    <property type="match status" value="1"/>
</dbReference>
<dbReference type="InterPro" id="IPR024925">
    <property type="entry name" value="Malonyl_CoA-ACP_transAc"/>
</dbReference>
<evidence type="ECO:0000256" key="1">
    <source>
        <dbReference type="ARBA" id="ARBA00022679"/>
    </source>
</evidence>
<evidence type="ECO:0000313" key="8">
    <source>
        <dbReference type="Proteomes" id="UP000430975"/>
    </source>
</evidence>
<evidence type="ECO:0000256" key="4">
    <source>
        <dbReference type="PIRNR" id="PIRNR000446"/>
    </source>
</evidence>
<gene>
    <name evidence="7" type="ORF">GIY09_04855</name>
</gene>
<organism evidence="7 8">
    <name type="scientific">Fundicoccus ignavus</name>
    <dbReference type="NCBI Taxonomy" id="2664442"/>
    <lineage>
        <taxon>Bacteria</taxon>
        <taxon>Bacillati</taxon>
        <taxon>Bacillota</taxon>
        <taxon>Bacilli</taxon>
        <taxon>Lactobacillales</taxon>
        <taxon>Aerococcaceae</taxon>
        <taxon>Fundicoccus</taxon>
    </lineage>
</organism>